<dbReference type="HAMAP" id="MF_01281">
    <property type="entry name" value="MTA_SAH_deamin"/>
    <property type="match status" value="1"/>
</dbReference>
<feature type="binding site" evidence="5">
    <location>
        <position position="72"/>
    </location>
    <ligand>
        <name>Zn(2+)</name>
        <dbReference type="ChEBI" id="CHEBI:29105"/>
    </ligand>
</feature>
<comment type="function">
    <text evidence="5">Catalyzes the deamination of 5-methylthioadenosine and S-adenosyl-L-homocysteine into 5-methylthioinosine and S-inosyl-L-homocysteine, respectively. Is also able to deaminate adenosine.</text>
</comment>
<dbReference type="InterPro" id="IPR006680">
    <property type="entry name" value="Amidohydro-rel"/>
</dbReference>
<dbReference type="eggNOG" id="COG0402">
    <property type="taxonomic scope" value="Bacteria"/>
</dbReference>
<reference evidence="7 8" key="1">
    <citation type="journal article" date="2015" name="Int. J. Syst. Evol. Microbiol.">
        <title>Nitrosospira lacus sp. nov., a psychrotolerant, ammonia-oxidizing bacterium from sandy lake sediment.</title>
        <authorList>
            <person name="Urakawa H."/>
            <person name="Garcia J.C."/>
            <person name="Nielsen J.L."/>
            <person name="Le V.Q."/>
            <person name="Kozlowski J.A."/>
            <person name="Stein L.Y."/>
            <person name="Lim C.K."/>
            <person name="Pommerening-Roser A."/>
            <person name="Martens-Habbena W."/>
            <person name="Stahl D.A."/>
            <person name="Klotz M.G."/>
        </authorList>
    </citation>
    <scope>NUCLEOTIDE SEQUENCE [LARGE SCALE GENOMIC DNA]</scope>
    <source>
        <strain evidence="7 8">APG3</strain>
    </source>
</reference>
<comment type="caution">
    <text evidence="5">Lacks conserved residue(s) required for the propagation of feature annotation.</text>
</comment>
<dbReference type="Pfam" id="PF01979">
    <property type="entry name" value="Amidohydro_1"/>
    <property type="match status" value="1"/>
</dbReference>
<keyword evidence="2 5" id="KW-0479">Metal-binding</keyword>
<dbReference type="Gene3D" id="3.20.20.140">
    <property type="entry name" value="Metal-dependent hydrolases"/>
    <property type="match status" value="1"/>
</dbReference>
<dbReference type="EC" id="3.5.4.31" evidence="5"/>
<dbReference type="InterPro" id="IPR050287">
    <property type="entry name" value="MTA/SAH_deaminase"/>
</dbReference>
<feature type="binding site" evidence="5">
    <location>
        <position position="224"/>
    </location>
    <ligand>
        <name>substrate</name>
    </ligand>
</feature>
<evidence type="ECO:0000256" key="1">
    <source>
        <dbReference type="ARBA" id="ARBA00006745"/>
    </source>
</evidence>
<dbReference type="Gene3D" id="2.30.40.10">
    <property type="entry name" value="Urease, subunit C, domain 1"/>
    <property type="match status" value="1"/>
</dbReference>
<organism evidence="7 8">
    <name type="scientific">Nitrosospira lacus</name>
    <dbReference type="NCBI Taxonomy" id="1288494"/>
    <lineage>
        <taxon>Bacteria</taxon>
        <taxon>Pseudomonadati</taxon>
        <taxon>Pseudomonadota</taxon>
        <taxon>Betaproteobacteria</taxon>
        <taxon>Nitrosomonadales</taxon>
        <taxon>Nitrosomonadaceae</taxon>
        <taxon>Nitrosospira</taxon>
    </lineage>
</organism>
<dbReference type="InterPro" id="IPR011059">
    <property type="entry name" value="Metal-dep_hydrolase_composite"/>
</dbReference>
<dbReference type="EC" id="3.5.4.28" evidence="5"/>
<comment type="similarity">
    <text evidence="1">Belongs to the metallo-dependent hydrolases superfamily. ATZ/TRZ family.</text>
</comment>
<sequence>MAYPVKIDTLLEARWIIPVEPNGMVLRDHAIAIDKGLIQAILPAAEAQSRFSPSERVVLGNHALIPGLVNLHIHAAMSLMRGMADDLPLMEWLHNHIWPAETRHVDAGFVFDGTRLACAEMLRGGITCFNDMYFFPEASAEAVLASGMRAAMGMIIIDFPTAYASDADDYLAKGLALRDKYNHHPLLSFCFAPHAPYTVSDKVFASVLTYAEQLDLPVHIHLHETDDEITNGLKTTGVRPIERLHKLGLLGPNLIAVHMVHLNSDEIGLMAQQGCSVAHCPSSNLKLASGLAPIAALLDKGINVGLGTDGAASNNRLDMFEEMRFAALLAKGRSGRADTLPAWQALQMATLNGAKALGLGALTGSLIAGKAADITAVDFSSLELAPCYDPVSHLVYAAGREHVSHVWVNGKMLLEDGELTTLNEQELLLRAEFWRDQITDGMKFNDPESGS</sequence>
<proteinExistence type="inferred from homology"/>
<dbReference type="InterPro" id="IPR023512">
    <property type="entry name" value="Deaminase_MtaD/DadD"/>
</dbReference>
<feature type="binding site" evidence="5">
    <location>
        <position position="309"/>
    </location>
    <ligand>
        <name>substrate</name>
    </ligand>
</feature>
<accession>A0A1W6SSJ1</accession>
<dbReference type="Proteomes" id="UP000012179">
    <property type="component" value="Chromosome"/>
</dbReference>
<evidence type="ECO:0000256" key="4">
    <source>
        <dbReference type="ARBA" id="ARBA00022833"/>
    </source>
</evidence>
<evidence type="ECO:0000256" key="3">
    <source>
        <dbReference type="ARBA" id="ARBA00022801"/>
    </source>
</evidence>
<keyword evidence="4 5" id="KW-0862">Zinc</keyword>
<dbReference type="InterPro" id="IPR032466">
    <property type="entry name" value="Metal_Hydrolase"/>
</dbReference>
<dbReference type="GO" id="GO:0046872">
    <property type="term" value="F:metal ion binding"/>
    <property type="evidence" value="ECO:0007669"/>
    <property type="project" value="UniProtKB-KW"/>
</dbReference>
<dbReference type="PANTHER" id="PTHR43794:SF11">
    <property type="entry name" value="AMIDOHYDROLASE-RELATED DOMAIN-CONTAINING PROTEIN"/>
    <property type="match status" value="1"/>
</dbReference>
<comment type="similarity">
    <text evidence="5">Belongs to the metallo-dependent hydrolases superfamily. MTA/SAH deaminase family.</text>
</comment>
<evidence type="ECO:0000313" key="7">
    <source>
        <dbReference type="EMBL" id="ARO88772.1"/>
    </source>
</evidence>
<protein>
    <recommendedName>
        <fullName evidence="5">5-methylthioadenosine/S-adenosylhomocysteine deaminase</fullName>
        <shortName evidence="5">MTA/SAH deaminase</shortName>
        <ecNumber evidence="5">3.5.4.28</ecNumber>
        <ecNumber evidence="5">3.5.4.31</ecNumber>
    </recommendedName>
</protein>
<dbReference type="GO" id="GO:0090614">
    <property type="term" value="F:5'-methylthioadenosine deaminase activity"/>
    <property type="evidence" value="ECO:0007669"/>
    <property type="project" value="UniProtKB-UniRule"/>
</dbReference>
<comment type="catalytic activity">
    <reaction evidence="5">
        <text>S-methyl-5'-thioadenosine + H2O + H(+) = S-methyl-5'-thioinosine + NH4(+)</text>
        <dbReference type="Rhea" id="RHEA:25025"/>
        <dbReference type="ChEBI" id="CHEBI:15377"/>
        <dbReference type="ChEBI" id="CHEBI:15378"/>
        <dbReference type="ChEBI" id="CHEBI:17509"/>
        <dbReference type="ChEBI" id="CHEBI:28938"/>
        <dbReference type="ChEBI" id="CHEBI:48595"/>
        <dbReference type="EC" id="3.5.4.31"/>
    </reaction>
</comment>
<feature type="binding site" evidence="5">
    <location>
        <position position="221"/>
    </location>
    <ligand>
        <name>Zn(2+)</name>
        <dbReference type="ChEBI" id="CHEBI:29105"/>
    </ligand>
</feature>
<comment type="cofactor">
    <cofactor evidence="5">
        <name>Zn(2+)</name>
        <dbReference type="ChEBI" id="CHEBI:29105"/>
    </cofactor>
    <text evidence="5">Binds 1 zinc ion per subunit.</text>
</comment>
<evidence type="ECO:0000259" key="6">
    <source>
        <dbReference type="Pfam" id="PF01979"/>
    </source>
</evidence>
<dbReference type="PANTHER" id="PTHR43794">
    <property type="entry name" value="AMINOHYDROLASE SSNA-RELATED"/>
    <property type="match status" value="1"/>
</dbReference>
<dbReference type="SUPFAM" id="SSF51338">
    <property type="entry name" value="Composite domain of metallo-dependent hydrolases"/>
    <property type="match status" value="1"/>
</dbReference>
<evidence type="ECO:0000313" key="8">
    <source>
        <dbReference type="Proteomes" id="UP000012179"/>
    </source>
</evidence>
<dbReference type="EMBL" id="CP021106">
    <property type="protein sequence ID" value="ARO88772.1"/>
    <property type="molecule type" value="Genomic_DNA"/>
</dbReference>
<dbReference type="RefSeq" id="WP_004179767.1">
    <property type="nucleotide sequence ID" value="NZ_CP021106.3"/>
</dbReference>
<dbReference type="AlphaFoldDB" id="A0A1W6SSJ1"/>
<keyword evidence="8" id="KW-1185">Reference proteome</keyword>
<name>A0A1W6SSJ1_9PROT</name>
<evidence type="ECO:0000256" key="5">
    <source>
        <dbReference type="HAMAP-Rule" id="MF_01281"/>
    </source>
</evidence>
<evidence type="ECO:0000256" key="2">
    <source>
        <dbReference type="ARBA" id="ARBA00022723"/>
    </source>
</evidence>
<feature type="binding site" evidence="5">
    <location>
        <position position="101"/>
    </location>
    <ligand>
        <name>substrate</name>
    </ligand>
</feature>
<gene>
    <name evidence="5" type="primary">mtaD</name>
    <name evidence="7" type="ORF">EBAPG3_013900</name>
</gene>
<comment type="catalytic activity">
    <reaction evidence="5">
        <text>S-adenosyl-L-homocysteine + H2O + H(+) = S-inosyl-L-homocysteine + NH4(+)</text>
        <dbReference type="Rhea" id="RHEA:20716"/>
        <dbReference type="ChEBI" id="CHEBI:15377"/>
        <dbReference type="ChEBI" id="CHEBI:15378"/>
        <dbReference type="ChEBI" id="CHEBI:28938"/>
        <dbReference type="ChEBI" id="CHEBI:57856"/>
        <dbReference type="ChEBI" id="CHEBI:57985"/>
        <dbReference type="EC" id="3.5.4.28"/>
    </reaction>
</comment>
<dbReference type="KEGG" id="nlc:EBAPG3_013900"/>
<dbReference type="NCBIfam" id="NF006549">
    <property type="entry name" value="PRK09045.1"/>
    <property type="match status" value="1"/>
</dbReference>
<dbReference type="CDD" id="cd01298">
    <property type="entry name" value="ATZ_TRZ_like"/>
    <property type="match status" value="1"/>
</dbReference>
<feature type="binding site" evidence="5">
    <location>
        <position position="194"/>
    </location>
    <ligand>
        <name>substrate</name>
    </ligand>
</feature>
<dbReference type="FunFam" id="3.20.20.140:FF:000014">
    <property type="entry name" value="5-methylthioadenosine/S-adenosylhomocysteine deaminase"/>
    <property type="match status" value="1"/>
</dbReference>
<dbReference type="SUPFAM" id="SSF51556">
    <property type="entry name" value="Metallo-dependent hydrolases"/>
    <property type="match status" value="1"/>
</dbReference>
<dbReference type="OrthoDB" id="9807210at2"/>
<dbReference type="GO" id="GO:0050270">
    <property type="term" value="F:S-adenosylhomocysteine deaminase activity"/>
    <property type="evidence" value="ECO:0007669"/>
    <property type="project" value="UniProtKB-UniRule"/>
</dbReference>
<keyword evidence="3 5" id="KW-0378">Hydrolase</keyword>
<feature type="domain" description="Amidohydrolase-related" evidence="6">
    <location>
        <begin position="64"/>
        <end position="412"/>
    </location>
</feature>
<feature type="binding site" evidence="5">
    <location>
        <position position="74"/>
    </location>
    <ligand>
        <name>Zn(2+)</name>
        <dbReference type="ChEBI" id="CHEBI:29105"/>
    </ligand>
</feature>
<feature type="binding site" evidence="5">
    <location>
        <position position="309"/>
    </location>
    <ligand>
        <name>Zn(2+)</name>
        <dbReference type="ChEBI" id="CHEBI:29105"/>
    </ligand>
</feature>